<keyword evidence="3" id="KW-1185">Reference proteome</keyword>
<feature type="region of interest" description="Disordered" evidence="1">
    <location>
        <begin position="1"/>
        <end position="40"/>
    </location>
</feature>
<proteinExistence type="predicted"/>
<organism evidence="2 3">
    <name type="scientific">Corchorus capsularis</name>
    <name type="common">Jute</name>
    <dbReference type="NCBI Taxonomy" id="210143"/>
    <lineage>
        <taxon>Eukaryota</taxon>
        <taxon>Viridiplantae</taxon>
        <taxon>Streptophyta</taxon>
        <taxon>Embryophyta</taxon>
        <taxon>Tracheophyta</taxon>
        <taxon>Spermatophyta</taxon>
        <taxon>Magnoliopsida</taxon>
        <taxon>eudicotyledons</taxon>
        <taxon>Gunneridae</taxon>
        <taxon>Pentapetalae</taxon>
        <taxon>rosids</taxon>
        <taxon>malvids</taxon>
        <taxon>Malvales</taxon>
        <taxon>Malvaceae</taxon>
        <taxon>Grewioideae</taxon>
        <taxon>Apeibeae</taxon>
        <taxon>Corchorus</taxon>
    </lineage>
</organism>
<gene>
    <name evidence="2" type="ORF">CCACVL1_28089</name>
</gene>
<comment type="caution">
    <text evidence="2">The sequence shown here is derived from an EMBL/GenBank/DDBJ whole genome shotgun (WGS) entry which is preliminary data.</text>
</comment>
<reference evidence="2 3" key="1">
    <citation type="submission" date="2013-09" db="EMBL/GenBank/DDBJ databases">
        <title>Corchorus capsularis genome sequencing.</title>
        <authorList>
            <person name="Alam M."/>
            <person name="Haque M.S."/>
            <person name="Islam M.S."/>
            <person name="Emdad E.M."/>
            <person name="Islam M.M."/>
            <person name="Ahmed B."/>
            <person name="Halim A."/>
            <person name="Hossen Q.M.M."/>
            <person name="Hossain M.Z."/>
            <person name="Ahmed R."/>
            <person name="Khan M.M."/>
            <person name="Islam R."/>
            <person name="Rashid M.M."/>
            <person name="Khan S.A."/>
            <person name="Rahman M.S."/>
            <person name="Alam M."/>
        </authorList>
    </citation>
    <scope>NUCLEOTIDE SEQUENCE [LARGE SCALE GENOMIC DNA]</scope>
    <source>
        <strain evidence="3">cv. CVL-1</strain>
        <tissue evidence="2">Whole seedling</tissue>
    </source>
</reference>
<accession>A0A1R3G7J9</accession>
<dbReference type="AlphaFoldDB" id="A0A1R3G7J9"/>
<dbReference type="Gramene" id="OMO54068">
    <property type="protein sequence ID" value="OMO54068"/>
    <property type="gene ID" value="CCACVL1_28089"/>
</dbReference>
<evidence type="ECO:0000313" key="3">
    <source>
        <dbReference type="Proteomes" id="UP000188268"/>
    </source>
</evidence>
<sequence>MVRWPPEFPQTLQWNEDPNFPAKGSKETSSEVVKGTPEDN</sequence>
<protein>
    <submittedName>
        <fullName evidence="2">Uncharacterized protein</fullName>
    </submittedName>
</protein>
<dbReference type="EMBL" id="AWWV01015041">
    <property type="protein sequence ID" value="OMO54068.1"/>
    <property type="molecule type" value="Genomic_DNA"/>
</dbReference>
<evidence type="ECO:0000313" key="2">
    <source>
        <dbReference type="EMBL" id="OMO54068.1"/>
    </source>
</evidence>
<name>A0A1R3G7J9_COCAP</name>
<dbReference type="Proteomes" id="UP000188268">
    <property type="component" value="Unassembled WGS sequence"/>
</dbReference>
<evidence type="ECO:0000256" key="1">
    <source>
        <dbReference type="SAM" id="MobiDB-lite"/>
    </source>
</evidence>